<dbReference type="Gene3D" id="1.10.10.10">
    <property type="entry name" value="Winged helix-like DNA-binding domain superfamily/Winged helix DNA-binding domain"/>
    <property type="match status" value="1"/>
</dbReference>
<dbReference type="AlphaFoldDB" id="A0A2S9Q4K0"/>
<reference evidence="5 6" key="1">
    <citation type="submission" date="2018-02" db="EMBL/GenBank/DDBJ databases">
        <title>Whole genome sequencing of endophytic bacterium.</title>
        <authorList>
            <person name="Eedara R."/>
            <person name="Podile A.R."/>
        </authorList>
    </citation>
    <scope>NUCLEOTIDE SEQUENCE [LARGE SCALE GENOMIC DNA]</scope>
    <source>
        <strain evidence="5 6">RP1T</strain>
    </source>
</reference>
<dbReference type="InterPro" id="IPR008920">
    <property type="entry name" value="TF_FadR/GntR_C"/>
</dbReference>
<dbReference type="InterPro" id="IPR011711">
    <property type="entry name" value="GntR_C"/>
</dbReference>
<evidence type="ECO:0000259" key="4">
    <source>
        <dbReference type="PROSITE" id="PS50949"/>
    </source>
</evidence>
<evidence type="ECO:0000313" key="5">
    <source>
        <dbReference type="EMBL" id="PRH84288.1"/>
    </source>
</evidence>
<dbReference type="SMART" id="SM00895">
    <property type="entry name" value="FCD"/>
    <property type="match status" value="1"/>
</dbReference>
<dbReference type="PROSITE" id="PS50949">
    <property type="entry name" value="HTH_GNTR"/>
    <property type="match status" value="1"/>
</dbReference>
<dbReference type="InterPro" id="IPR000524">
    <property type="entry name" value="Tscrpt_reg_HTH_GntR"/>
</dbReference>
<keyword evidence="6" id="KW-1185">Reference proteome</keyword>
<dbReference type="GO" id="GO:0003700">
    <property type="term" value="F:DNA-binding transcription factor activity"/>
    <property type="evidence" value="ECO:0007669"/>
    <property type="project" value="InterPro"/>
</dbReference>
<dbReference type="RefSeq" id="WP_105865251.1">
    <property type="nucleotide sequence ID" value="NZ_PUEJ01000014.1"/>
</dbReference>
<name>A0A2S9Q4K0_9HYPH</name>
<dbReference type="Pfam" id="PF07729">
    <property type="entry name" value="FCD"/>
    <property type="match status" value="1"/>
</dbReference>
<comment type="caution">
    <text evidence="5">The sequence shown here is derived from an EMBL/GenBank/DDBJ whole genome shotgun (WGS) entry which is preliminary data.</text>
</comment>
<dbReference type="PANTHER" id="PTHR43537">
    <property type="entry name" value="TRANSCRIPTIONAL REGULATOR, GNTR FAMILY"/>
    <property type="match status" value="1"/>
</dbReference>
<dbReference type="GO" id="GO:0003677">
    <property type="term" value="F:DNA binding"/>
    <property type="evidence" value="ECO:0007669"/>
    <property type="project" value="UniProtKB-KW"/>
</dbReference>
<dbReference type="SUPFAM" id="SSF48008">
    <property type="entry name" value="GntR ligand-binding domain-like"/>
    <property type="match status" value="1"/>
</dbReference>
<organism evidence="5 6">
    <name type="scientific">Labrys okinawensis</name>
    <dbReference type="NCBI Taxonomy" id="346911"/>
    <lineage>
        <taxon>Bacteria</taxon>
        <taxon>Pseudomonadati</taxon>
        <taxon>Pseudomonadota</taxon>
        <taxon>Alphaproteobacteria</taxon>
        <taxon>Hyphomicrobiales</taxon>
        <taxon>Xanthobacteraceae</taxon>
        <taxon>Labrys</taxon>
    </lineage>
</organism>
<keyword evidence="3" id="KW-0804">Transcription</keyword>
<dbReference type="EMBL" id="PUEJ01000014">
    <property type="protein sequence ID" value="PRH84288.1"/>
    <property type="molecule type" value="Genomic_DNA"/>
</dbReference>
<dbReference type="InterPro" id="IPR036390">
    <property type="entry name" value="WH_DNA-bd_sf"/>
</dbReference>
<dbReference type="OrthoDB" id="9788098at2"/>
<dbReference type="CDD" id="cd07377">
    <property type="entry name" value="WHTH_GntR"/>
    <property type="match status" value="1"/>
</dbReference>
<dbReference type="Proteomes" id="UP000237682">
    <property type="component" value="Unassembled WGS sequence"/>
</dbReference>
<proteinExistence type="predicted"/>
<evidence type="ECO:0000256" key="1">
    <source>
        <dbReference type="ARBA" id="ARBA00023015"/>
    </source>
</evidence>
<evidence type="ECO:0000313" key="6">
    <source>
        <dbReference type="Proteomes" id="UP000237682"/>
    </source>
</evidence>
<keyword evidence="2" id="KW-0238">DNA-binding</keyword>
<feature type="domain" description="HTH gntR-type" evidence="4">
    <location>
        <begin position="26"/>
        <end position="93"/>
    </location>
</feature>
<dbReference type="SUPFAM" id="SSF46785">
    <property type="entry name" value="Winged helix' DNA-binding domain"/>
    <property type="match status" value="1"/>
</dbReference>
<keyword evidence="1" id="KW-0805">Transcription regulation</keyword>
<protein>
    <submittedName>
        <fullName evidence="5">GntR family transcriptional regulator</fullName>
    </submittedName>
</protein>
<accession>A0A2S9Q4K0</accession>
<dbReference type="SMART" id="SM00345">
    <property type="entry name" value="HTH_GNTR"/>
    <property type="match status" value="1"/>
</dbReference>
<dbReference type="Gene3D" id="1.20.120.530">
    <property type="entry name" value="GntR ligand-binding domain-like"/>
    <property type="match status" value="1"/>
</dbReference>
<dbReference type="PANTHER" id="PTHR43537:SF5">
    <property type="entry name" value="UXU OPERON TRANSCRIPTIONAL REGULATOR"/>
    <property type="match status" value="1"/>
</dbReference>
<evidence type="ECO:0000256" key="2">
    <source>
        <dbReference type="ARBA" id="ARBA00023125"/>
    </source>
</evidence>
<dbReference type="InterPro" id="IPR036388">
    <property type="entry name" value="WH-like_DNA-bd_sf"/>
</dbReference>
<dbReference type="Pfam" id="PF00392">
    <property type="entry name" value="GntR"/>
    <property type="match status" value="1"/>
</dbReference>
<gene>
    <name evidence="5" type="ORF">C5L14_27485</name>
</gene>
<evidence type="ECO:0000256" key="3">
    <source>
        <dbReference type="ARBA" id="ARBA00023163"/>
    </source>
</evidence>
<sequence length="241" mass="27223">MSALPSKQPGPDEDGLGFAVDLNRKQPVGDQIYEALKQAIITVRLLPGTSISENRICRHFGVSRTPVRSAVVRLSEDGLIDVYPQQGSFVSPIRLAEVRDSHFIRKHLELALLREAAARWTSAKSAEARAIVETQRQAMLADDKDRFFEQDERFHYAFAGFAEREGVWPTIVQVRARLARFVRLFGTPARLPLVLEEHLAVLDALDDGRTNEAAERLERHLDMIFTMLAQLPDEYGPYVTE</sequence>